<protein>
    <recommendedName>
        <fullName evidence="3">Chemokine interleukin-8-like domain-containing protein</fullName>
    </recommendedName>
</protein>
<dbReference type="PANTHER" id="PTHR12015">
    <property type="entry name" value="SMALL INDUCIBLE CYTOKINE A"/>
    <property type="match status" value="1"/>
</dbReference>
<dbReference type="Pfam" id="PF00048">
    <property type="entry name" value="IL8"/>
    <property type="match status" value="1"/>
</dbReference>
<dbReference type="SMART" id="SM00199">
    <property type="entry name" value="SCY"/>
    <property type="match status" value="1"/>
</dbReference>
<dbReference type="EMBL" id="CM012460">
    <property type="protein sequence ID" value="RVE56114.1"/>
    <property type="molecule type" value="Genomic_DNA"/>
</dbReference>
<dbReference type="OrthoDB" id="9447832at2759"/>
<reference evidence="4 5" key="1">
    <citation type="submission" date="2018-11" db="EMBL/GenBank/DDBJ databases">
        <authorList>
            <person name="Lopez-Roques C."/>
            <person name="Donnadieu C."/>
            <person name="Bouchez O."/>
            <person name="Klopp C."/>
            <person name="Cabau C."/>
            <person name="Zahm M."/>
        </authorList>
    </citation>
    <scope>NUCLEOTIDE SEQUENCE [LARGE SCALE GENOMIC DNA]</scope>
    <source>
        <strain evidence="4">RS831</strain>
        <tissue evidence="4">Whole body</tissue>
    </source>
</reference>
<feature type="domain" description="Chemokine interleukin-8-like" evidence="3">
    <location>
        <begin position="30"/>
        <end position="88"/>
    </location>
</feature>
<dbReference type="CDD" id="cd00272">
    <property type="entry name" value="Chemokine_CC"/>
    <property type="match status" value="1"/>
</dbReference>
<dbReference type="GO" id="GO:0008009">
    <property type="term" value="F:chemokine activity"/>
    <property type="evidence" value="ECO:0007669"/>
    <property type="project" value="InterPro"/>
</dbReference>
<evidence type="ECO:0000259" key="3">
    <source>
        <dbReference type="SMART" id="SM00199"/>
    </source>
</evidence>
<dbReference type="Proteomes" id="UP000283210">
    <property type="component" value="Chromosome 24"/>
</dbReference>
<evidence type="ECO:0000313" key="4">
    <source>
        <dbReference type="EMBL" id="RVE56114.1"/>
    </source>
</evidence>
<feature type="chain" id="PRO_5019162354" description="Chemokine interleukin-8-like domain-containing protein" evidence="2">
    <location>
        <begin position="29"/>
        <end position="100"/>
    </location>
</feature>
<accession>A0A437C054</accession>
<evidence type="ECO:0000313" key="5">
    <source>
        <dbReference type="Proteomes" id="UP000283210"/>
    </source>
</evidence>
<dbReference type="SUPFAM" id="SSF54117">
    <property type="entry name" value="Interleukin 8-like chemokines"/>
    <property type="match status" value="1"/>
</dbReference>
<keyword evidence="2" id="KW-0732">Signal</keyword>
<evidence type="ECO:0000256" key="2">
    <source>
        <dbReference type="SAM" id="SignalP"/>
    </source>
</evidence>
<evidence type="ECO:0000256" key="1">
    <source>
        <dbReference type="ARBA" id="ARBA00022514"/>
    </source>
</evidence>
<dbReference type="AlphaFoldDB" id="A0A437C054"/>
<keyword evidence="5" id="KW-1185">Reference proteome</keyword>
<name>A0A437C054_ORYJA</name>
<proteinExistence type="predicted"/>
<keyword evidence="1" id="KW-0202">Cytokine</keyword>
<sequence>MTQMMMKVSVAMVTFFLLFSFDAVPASAEVSLCCTSFYPRRIPDNKVKSFKSTSTLCHKRGVIITTTNNRNICLDPSEEWVKKLVKVLPVRHLSTLTQNS</sequence>
<feature type="signal peptide" evidence="2">
    <location>
        <begin position="1"/>
        <end position="28"/>
    </location>
</feature>
<dbReference type="InterPro" id="IPR001811">
    <property type="entry name" value="Chemokine_IL8-like_dom"/>
</dbReference>
<gene>
    <name evidence="4" type="ORF">OJAV_G00232870</name>
</gene>
<dbReference type="GO" id="GO:0006955">
    <property type="term" value="P:immune response"/>
    <property type="evidence" value="ECO:0007669"/>
    <property type="project" value="InterPro"/>
</dbReference>
<dbReference type="InterPro" id="IPR039809">
    <property type="entry name" value="Chemokine_b/g/d"/>
</dbReference>
<dbReference type="InterPro" id="IPR036048">
    <property type="entry name" value="Interleukin_8-like_sf"/>
</dbReference>
<dbReference type="Gene3D" id="2.40.50.40">
    <property type="match status" value="1"/>
</dbReference>
<reference evidence="4 5" key="2">
    <citation type="submission" date="2019-01" db="EMBL/GenBank/DDBJ databases">
        <title>A chromosome length genome reference of the Java medaka (oryzias javanicus).</title>
        <authorList>
            <person name="Herpin A."/>
            <person name="Takehana Y."/>
            <person name="Naruse K."/>
            <person name="Ansai S."/>
            <person name="Kawaguchi M."/>
        </authorList>
    </citation>
    <scope>NUCLEOTIDE SEQUENCE [LARGE SCALE GENOMIC DNA]</scope>
    <source>
        <strain evidence="4">RS831</strain>
        <tissue evidence="4">Whole body</tissue>
    </source>
</reference>
<organism evidence="4 5">
    <name type="scientific">Oryzias javanicus</name>
    <name type="common">Javanese ricefish</name>
    <name type="synonym">Aplocheilus javanicus</name>
    <dbReference type="NCBI Taxonomy" id="123683"/>
    <lineage>
        <taxon>Eukaryota</taxon>
        <taxon>Metazoa</taxon>
        <taxon>Chordata</taxon>
        <taxon>Craniata</taxon>
        <taxon>Vertebrata</taxon>
        <taxon>Euteleostomi</taxon>
        <taxon>Actinopterygii</taxon>
        <taxon>Neopterygii</taxon>
        <taxon>Teleostei</taxon>
        <taxon>Neoteleostei</taxon>
        <taxon>Acanthomorphata</taxon>
        <taxon>Ovalentaria</taxon>
        <taxon>Atherinomorphae</taxon>
        <taxon>Beloniformes</taxon>
        <taxon>Adrianichthyidae</taxon>
        <taxon>Oryziinae</taxon>
        <taxon>Oryzias</taxon>
    </lineage>
</organism>
<dbReference type="GO" id="GO:0005615">
    <property type="term" value="C:extracellular space"/>
    <property type="evidence" value="ECO:0007669"/>
    <property type="project" value="UniProtKB-KW"/>
</dbReference>